<evidence type="ECO:0000313" key="3">
    <source>
        <dbReference type="Proteomes" id="UP000285517"/>
    </source>
</evidence>
<accession>A0A410G3D0</accession>
<dbReference type="OrthoDB" id="1027344at2"/>
<evidence type="ECO:0000313" key="2">
    <source>
        <dbReference type="EMBL" id="QAA81776.1"/>
    </source>
</evidence>
<dbReference type="KEGG" id="aev:EI546_08605"/>
<sequence>MILLIQPKLLRKNFDGISIWPFVILRHQSLVNDAVFLNHERIHLKQQLELFIIFFYLWYSVEFLFRWIYYRDRYQAYKNISFEREAYFNECNIHYLKSRSIWSFLNYL</sequence>
<dbReference type="AlphaFoldDB" id="A0A410G3D0"/>
<keyword evidence="1" id="KW-0472">Membrane</keyword>
<gene>
    <name evidence="2" type="ORF">EI546_08605</name>
</gene>
<evidence type="ECO:0000256" key="1">
    <source>
        <dbReference type="SAM" id="Phobius"/>
    </source>
</evidence>
<name>A0A410G3D0_9FLAO</name>
<organism evidence="2 3">
    <name type="scientific">Aequorivita ciconiae</name>
    <dbReference type="NCBI Taxonomy" id="2494375"/>
    <lineage>
        <taxon>Bacteria</taxon>
        <taxon>Pseudomonadati</taxon>
        <taxon>Bacteroidota</taxon>
        <taxon>Flavobacteriia</taxon>
        <taxon>Flavobacteriales</taxon>
        <taxon>Flavobacteriaceae</taxon>
        <taxon>Aequorivita</taxon>
    </lineage>
</organism>
<feature type="transmembrane region" description="Helical" evidence="1">
    <location>
        <begin position="50"/>
        <end position="69"/>
    </location>
</feature>
<reference evidence="2 3" key="1">
    <citation type="submission" date="2019-01" db="EMBL/GenBank/DDBJ databases">
        <title>Complete genome sequencing of Aequorivita sp. H23M31.</title>
        <authorList>
            <person name="Bae J.-W."/>
        </authorList>
    </citation>
    <scope>NUCLEOTIDE SEQUENCE [LARGE SCALE GENOMIC DNA]</scope>
    <source>
        <strain evidence="2 3">H23M31</strain>
    </source>
</reference>
<dbReference type="Proteomes" id="UP000285517">
    <property type="component" value="Chromosome"/>
</dbReference>
<protein>
    <recommendedName>
        <fullName evidence="4">DUF4157 domain-containing protein</fullName>
    </recommendedName>
</protein>
<evidence type="ECO:0008006" key="4">
    <source>
        <dbReference type="Google" id="ProtNLM"/>
    </source>
</evidence>
<proteinExistence type="predicted"/>
<keyword evidence="1" id="KW-0812">Transmembrane</keyword>
<keyword evidence="1" id="KW-1133">Transmembrane helix</keyword>
<dbReference type="EMBL" id="CP034951">
    <property type="protein sequence ID" value="QAA81776.1"/>
    <property type="molecule type" value="Genomic_DNA"/>
</dbReference>
<keyword evidence="3" id="KW-1185">Reference proteome</keyword>